<dbReference type="UniPathway" id="UPA00359">
    <property type="reaction ID" value="UER00482"/>
</dbReference>
<comment type="function">
    <text evidence="1 13">Transfers the gamma-phosphate of ATP to the 4'-position of a tetraacyldisaccharide 1-phosphate intermediate (termed DS-1-P) to form tetraacyldisaccharide 1,4'-bis-phosphate (lipid IVA).</text>
</comment>
<dbReference type="PANTHER" id="PTHR42724">
    <property type="entry name" value="TETRAACYLDISACCHARIDE 4'-KINASE"/>
    <property type="match status" value="1"/>
</dbReference>
<keyword evidence="7 13" id="KW-0808">Transferase</keyword>
<dbReference type="InterPro" id="IPR027417">
    <property type="entry name" value="P-loop_NTPase"/>
</dbReference>
<dbReference type="EC" id="2.7.1.130" evidence="3 13"/>
<evidence type="ECO:0000256" key="11">
    <source>
        <dbReference type="ARBA" id="ARBA00023098"/>
    </source>
</evidence>
<dbReference type="GO" id="GO:0009245">
    <property type="term" value="P:lipid A biosynthetic process"/>
    <property type="evidence" value="ECO:0007669"/>
    <property type="project" value="UniProtKB-UniRule"/>
</dbReference>
<dbReference type="SUPFAM" id="SSF52540">
    <property type="entry name" value="P-loop containing nucleoside triphosphate hydrolases"/>
    <property type="match status" value="1"/>
</dbReference>
<name>A0A1N6DD96_9BACT</name>
<comment type="catalytic activity">
    <reaction evidence="13">
        <text>a lipid A disaccharide + ATP = a lipid IVA + ADP + H(+)</text>
        <dbReference type="Rhea" id="RHEA:67840"/>
        <dbReference type="ChEBI" id="CHEBI:15378"/>
        <dbReference type="ChEBI" id="CHEBI:30616"/>
        <dbReference type="ChEBI" id="CHEBI:176343"/>
        <dbReference type="ChEBI" id="CHEBI:176425"/>
        <dbReference type="ChEBI" id="CHEBI:456216"/>
        <dbReference type="EC" id="2.7.1.130"/>
    </reaction>
</comment>
<keyword evidence="6 13" id="KW-0441">Lipid A biosynthesis</keyword>
<comment type="similarity">
    <text evidence="13">Belongs to the LpxK family.</text>
</comment>
<protein>
    <recommendedName>
        <fullName evidence="4 13">Tetraacyldisaccharide 4'-kinase</fullName>
        <ecNumber evidence="3 13">2.7.1.130</ecNumber>
    </recommendedName>
    <alternativeName>
        <fullName evidence="12 13">Lipid A 4'-kinase</fullName>
    </alternativeName>
</protein>
<dbReference type="EMBL" id="FSRC01000001">
    <property type="protein sequence ID" value="SIN68799.1"/>
    <property type="molecule type" value="Genomic_DNA"/>
</dbReference>
<dbReference type="InterPro" id="IPR003758">
    <property type="entry name" value="LpxK"/>
</dbReference>
<evidence type="ECO:0000256" key="2">
    <source>
        <dbReference type="ARBA" id="ARBA00004870"/>
    </source>
</evidence>
<dbReference type="STRING" id="226505.SAMN05444394_0742"/>
<gene>
    <name evidence="13" type="primary">lpxK</name>
    <name evidence="14" type="ORF">SAMN05444394_0742</name>
</gene>
<evidence type="ECO:0000256" key="12">
    <source>
        <dbReference type="ARBA" id="ARBA00029757"/>
    </source>
</evidence>
<keyword evidence="10 13" id="KW-0067">ATP-binding</keyword>
<accession>A0A1N6DD96</accession>
<comment type="pathway">
    <text evidence="2 13">Glycolipid biosynthesis; lipid IV(A) biosynthesis; lipid IV(A) from (3R)-3-hydroxytetradecanoyl-[acyl-carrier-protein] and UDP-N-acetyl-alpha-D-glucosamine: step 6/6.</text>
</comment>
<evidence type="ECO:0000256" key="6">
    <source>
        <dbReference type="ARBA" id="ARBA00022556"/>
    </source>
</evidence>
<dbReference type="AlphaFoldDB" id="A0A1N6DD96"/>
<organism evidence="14 15">
    <name type="scientific">Algoriphagus halophilus</name>
    <dbReference type="NCBI Taxonomy" id="226505"/>
    <lineage>
        <taxon>Bacteria</taxon>
        <taxon>Pseudomonadati</taxon>
        <taxon>Bacteroidota</taxon>
        <taxon>Cytophagia</taxon>
        <taxon>Cytophagales</taxon>
        <taxon>Cyclobacteriaceae</taxon>
        <taxon>Algoriphagus</taxon>
    </lineage>
</organism>
<evidence type="ECO:0000256" key="10">
    <source>
        <dbReference type="ARBA" id="ARBA00022840"/>
    </source>
</evidence>
<dbReference type="PANTHER" id="PTHR42724:SF1">
    <property type="entry name" value="TETRAACYLDISACCHARIDE 4'-KINASE, MITOCHONDRIAL-RELATED"/>
    <property type="match status" value="1"/>
</dbReference>
<dbReference type="GO" id="GO:0009244">
    <property type="term" value="P:lipopolysaccharide core region biosynthetic process"/>
    <property type="evidence" value="ECO:0007669"/>
    <property type="project" value="TreeGrafter"/>
</dbReference>
<dbReference type="HAMAP" id="MF_00409">
    <property type="entry name" value="LpxK"/>
    <property type="match status" value="1"/>
</dbReference>
<dbReference type="RefSeq" id="WP_074223470.1">
    <property type="nucleotide sequence ID" value="NZ_FSRC01000001.1"/>
</dbReference>
<evidence type="ECO:0000313" key="15">
    <source>
        <dbReference type="Proteomes" id="UP000185221"/>
    </source>
</evidence>
<dbReference type="GO" id="GO:0009029">
    <property type="term" value="F:lipid-A 4'-kinase activity"/>
    <property type="evidence" value="ECO:0007669"/>
    <property type="project" value="UniProtKB-UniRule"/>
</dbReference>
<dbReference type="Proteomes" id="UP000185221">
    <property type="component" value="Unassembled WGS sequence"/>
</dbReference>
<evidence type="ECO:0000256" key="13">
    <source>
        <dbReference type="HAMAP-Rule" id="MF_00409"/>
    </source>
</evidence>
<evidence type="ECO:0000256" key="7">
    <source>
        <dbReference type="ARBA" id="ARBA00022679"/>
    </source>
</evidence>
<dbReference type="OrthoDB" id="9766423at2"/>
<proteinExistence type="inferred from homology"/>
<reference evidence="15" key="1">
    <citation type="submission" date="2016-11" db="EMBL/GenBank/DDBJ databases">
        <authorList>
            <person name="Varghese N."/>
            <person name="Submissions S."/>
        </authorList>
    </citation>
    <scope>NUCLEOTIDE SEQUENCE [LARGE SCALE GENOMIC DNA]</scope>
    <source>
        <strain evidence="15">DSM 15292</strain>
    </source>
</reference>
<dbReference type="NCBIfam" id="TIGR00682">
    <property type="entry name" value="lpxK"/>
    <property type="match status" value="1"/>
</dbReference>
<evidence type="ECO:0000256" key="5">
    <source>
        <dbReference type="ARBA" id="ARBA00022516"/>
    </source>
</evidence>
<keyword evidence="5 13" id="KW-0444">Lipid biosynthesis</keyword>
<keyword evidence="9 13" id="KW-0418">Kinase</keyword>
<dbReference type="Pfam" id="PF02606">
    <property type="entry name" value="LpxK"/>
    <property type="match status" value="1"/>
</dbReference>
<evidence type="ECO:0000256" key="3">
    <source>
        <dbReference type="ARBA" id="ARBA00012071"/>
    </source>
</evidence>
<evidence type="ECO:0000256" key="9">
    <source>
        <dbReference type="ARBA" id="ARBA00022777"/>
    </source>
</evidence>
<dbReference type="GO" id="GO:0005886">
    <property type="term" value="C:plasma membrane"/>
    <property type="evidence" value="ECO:0007669"/>
    <property type="project" value="TreeGrafter"/>
</dbReference>
<keyword evidence="8 13" id="KW-0547">Nucleotide-binding</keyword>
<evidence type="ECO:0000256" key="1">
    <source>
        <dbReference type="ARBA" id="ARBA00002274"/>
    </source>
</evidence>
<sequence>MRPYAFLLYPFALLYDLITRIRNKFFDWGWLKSSESPIPSILVGNLRVGGTGKTPMVEYLIEYLKAKKNIATLSRGYGRKTQGFLQASGGSTPSDIGDEPFQIYEKYGNGISVFVGEDRVGAAFQIEEKKPNTEVLLLDDAFQHRSFRADLNILLTTYDQPFFSDFLLPMGRLRESRSGAKRANLIVVTKSPRGLDAQKRDRFKKKIQPYNPSVPILFSSIGYGQPVTLQPEHTFSDSVILVSGIADDSQLKSFVSNNYDLLETLNYPDHHDYKQEDFERMKQVYQQNASKKPVLITTEKDAVKVKSSCPAGFLREIPIFVLPIQVVFSPEDEQIIQSFIDQVIL</sequence>
<evidence type="ECO:0000256" key="4">
    <source>
        <dbReference type="ARBA" id="ARBA00016436"/>
    </source>
</evidence>
<keyword evidence="11 13" id="KW-0443">Lipid metabolism</keyword>
<feature type="binding site" evidence="13">
    <location>
        <begin position="47"/>
        <end position="54"/>
    </location>
    <ligand>
        <name>ATP</name>
        <dbReference type="ChEBI" id="CHEBI:30616"/>
    </ligand>
</feature>
<dbReference type="GO" id="GO:0005524">
    <property type="term" value="F:ATP binding"/>
    <property type="evidence" value="ECO:0007669"/>
    <property type="project" value="UniProtKB-UniRule"/>
</dbReference>
<evidence type="ECO:0000313" key="14">
    <source>
        <dbReference type="EMBL" id="SIN68799.1"/>
    </source>
</evidence>
<evidence type="ECO:0000256" key="8">
    <source>
        <dbReference type="ARBA" id="ARBA00022741"/>
    </source>
</evidence>
<keyword evidence="15" id="KW-1185">Reference proteome</keyword>